<name>A0A1H4EFH5_9BURK</name>
<dbReference type="OrthoDB" id="6170015at2"/>
<evidence type="ECO:0000313" key="3">
    <source>
        <dbReference type="Proteomes" id="UP000198638"/>
    </source>
</evidence>
<evidence type="ECO:0000313" key="2">
    <source>
        <dbReference type="EMBL" id="SEA83597.1"/>
    </source>
</evidence>
<keyword evidence="1" id="KW-1133">Transmembrane helix</keyword>
<protein>
    <submittedName>
        <fullName evidence="2">Surface antigen</fullName>
    </submittedName>
</protein>
<feature type="transmembrane region" description="Helical" evidence="1">
    <location>
        <begin position="94"/>
        <end position="111"/>
    </location>
</feature>
<dbReference type="Proteomes" id="UP000198638">
    <property type="component" value="Unassembled WGS sequence"/>
</dbReference>
<dbReference type="EMBL" id="FNRQ01000003">
    <property type="protein sequence ID" value="SEA83597.1"/>
    <property type="molecule type" value="Genomic_DNA"/>
</dbReference>
<reference evidence="3" key="1">
    <citation type="submission" date="2016-10" db="EMBL/GenBank/DDBJ databases">
        <authorList>
            <person name="Varghese N."/>
            <person name="Submissions S."/>
        </authorList>
    </citation>
    <scope>NUCLEOTIDE SEQUENCE [LARGE SCALE GENOMIC DNA]</scope>
    <source>
        <strain evidence="3">LMG 24000</strain>
    </source>
</reference>
<accession>A0A1H4EFH5</accession>
<dbReference type="STRING" id="83784.SAMN05192564_103316"/>
<proteinExistence type="predicted"/>
<dbReference type="RefSeq" id="WP_090533488.1">
    <property type="nucleotide sequence ID" value="NZ_FNRQ01000003.1"/>
</dbReference>
<gene>
    <name evidence="2" type="ORF">SAMN05192564_103316</name>
</gene>
<keyword evidence="3" id="KW-1185">Reference proteome</keyword>
<organism evidence="2 3">
    <name type="scientific">Paraburkholderia sartisoli</name>
    <dbReference type="NCBI Taxonomy" id="83784"/>
    <lineage>
        <taxon>Bacteria</taxon>
        <taxon>Pseudomonadati</taxon>
        <taxon>Pseudomonadota</taxon>
        <taxon>Betaproteobacteria</taxon>
        <taxon>Burkholderiales</taxon>
        <taxon>Burkholderiaceae</taxon>
        <taxon>Paraburkholderia</taxon>
    </lineage>
</organism>
<dbReference type="AlphaFoldDB" id="A0A1H4EFH5"/>
<keyword evidence="1" id="KW-0812">Transmembrane</keyword>
<evidence type="ECO:0000256" key="1">
    <source>
        <dbReference type="SAM" id="Phobius"/>
    </source>
</evidence>
<keyword evidence="1" id="KW-0472">Membrane</keyword>
<sequence length="175" mass="18398">MRNLVGLGAVLGICIACTTPVASQSVADDPLNDPALTCRTVVGEAQIDGAAQQIVGRACRQPDGTWQIVQDADGSEAAIYPVPPYPYYPYYDPWYWGPPVAIGVGASFIFVDHFHHFHHMDHVHFGHPAFGMGMHGGFHGGFHGTGGGFHGMGGGSHGMGGMRPAGGMSGGRGRR</sequence>